<organism evidence="2 3">
    <name type="scientific">Mycolicibacterium frederiksbergense</name>
    <dbReference type="NCBI Taxonomy" id="117567"/>
    <lineage>
        <taxon>Bacteria</taxon>
        <taxon>Bacillati</taxon>
        <taxon>Actinomycetota</taxon>
        <taxon>Actinomycetes</taxon>
        <taxon>Mycobacteriales</taxon>
        <taxon>Mycobacteriaceae</taxon>
        <taxon>Mycolicibacterium</taxon>
    </lineage>
</organism>
<dbReference type="Gene3D" id="3.40.630.30">
    <property type="match status" value="1"/>
</dbReference>
<dbReference type="Pfam" id="PF00583">
    <property type="entry name" value="Acetyltransf_1"/>
    <property type="match status" value="1"/>
</dbReference>
<dbReference type="InterPro" id="IPR000182">
    <property type="entry name" value="GNAT_dom"/>
</dbReference>
<keyword evidence="3" id="KW-1185">Reference proteome</keyword>
<evidence type="ECO:0000313" key="3">
    <source>
        <dbReference type="Proteomes" id="UP001160130"/>
    </source>
</evidence>
<dbReference type="InterPro" id="IPR016181">
    <property type="entry name" value="Acyl_CoA_acyltransferase"/>
</dbReference>
<dbReference type="PROSITE" id="PS51186">
    <property type="entry name" value="GNAT"/>
    <property type="match status" value="1"/>
</dbReference>
<accession>A0ABT6L493</accession>
<proteinExistence type="predicted"/>
<comment type="caution">
    <text evidence="2">The sequence shown here is derived from an EMBL/GenBank/DDBJ whole genome shotgun (WGS) entry which is preliminary data.</text>
</comment>
<dbReference type="Proteomes" id="UP001160130">
    <property type="component" value="Unassembled WGS sequence"/>
</dbReference>
<dbReference type="EMBL" id="JARXVE010000006">
    <property type="protein sequence ID" value="MDH6197140.1"/>
    <property type="molecule type" value="Genomic_DNA"/>
</dbReference>
<gene>
    <name evidence="2" type="ORF">M2272_003793</name>
</gene>
<sequence>MKAHLFQSPIDFEPVARSVYCAEPVLFTSELTTLCASPWPVGRILLFVSNGHGVAGAAVQTHDSVLLVSGLPTETAMAAVGALTAAEVNLSGVRGTPSTVTAFAHAWHEVTGVWMNESSRDVLYRLGELTPPGGVAGEWRSAGAADAEDVVRWLDGFFIEAFGEPSNLEASRAMLAATVGSGDHILLWTVDGKPVSMARVRAAAVGVSRIGPVYTPPEHRGHGYAAAVTAVAAQFALREGAGEVVLFADADNPVSNRVYQRIGFKAVAENVRCTLAGN</sequence>
<feature type="domain" description="N-acetyltransferase" evidence="1">
    <location>
        <begin position="137"/>
        <end position="278"/>
    </location>
</feature>
<reference evidence="2 3" key="1">
    <citation type="submission" date="2023-04" db="EMBL/GenBank/DDBJ databases">
        <title>Forest soil microbial communities from Buena Vista Peninsula, Colon Province, Panama.</title>
        <authorList>
            <person name="Bouskill N."/>
        </authorList>
    </citation>
    <scope>NUCLEOTIDE SEQUENCE [LARGE SCALE GENOMIC DNA]</scope>
    <source>
        <strain evidence="2 3">AC80</strain>
    </source>
</reference>
<evidence type="ECO:0000259" key="1">
    <source>
        <dbReference type="PROSITE" id="PS51186"/>
    </source>
</evidence>
<dbReference type="RefSeq" id="WP_280833756.1">
    <property type="nucleotide sequence ID" value="NZ_JARXVE010000006.1"/>
</dbReference>
<protein>
    <submittedName>
        <fullName evidence="2">GNAT superfamily N-acetyltransferase</fullName>
    </submittedName>
</protein>
<dbReference type="SUPFAM" id="SSF55729">
    <property type="entry name" value="Acyl-CoA N-acyltransferases (Nat)"/>
    <property type="match status" value="1"/>
</dbReference>
<name>A0ABT6L493_9MYCO</name>
<evidence type="ECO:0000313" key="2">
    <source>
        <dbReference type="EMBL" id="MDH6197140.1"/>
    </source>
</evidence>